<feature type="coiled-coil region" evidence="1">
    <location>
        <begin position="96"/>
        <end position="144"/>
    </location>
</feature>
<organism evidence="4">
    <name type="scientific">Culicoides sonorensis</name>
    <name type="common">Biting midge</name>
    <dbReference type="NCBI Taxonomy" id="179676"/>
    <lineage>
        <taxon>Eukaryota</taxon>
        <taxon>Metazoa</taxon>
        <taxon>Ecdysozoa</taxon>
        <taxon>Arthropoda</taxon>
        <taxon>Hexapoda</taxon>
        <taxon>Insecta</taxon>
        <taxon>Pterygota</taxon>
        <taxon>Neoptera</taxon>
        <taxon>Endopterygota</taxon>
        <taxon>Diptera</taxon>
        <taxon>Nematocera</taxon>
        <taxon>Chironomoidea</taxon>
        <taxon>Ceratopogonidae</taxon>
        <taxon>Ceratopogoninae</taxon>
        <taxon>Culicoides</taxon>
        <taxon>Monoculicoides</taxon>
    </lineage>
</organism>
<evidence type="ECO:0000259" key="3">
    <source>
        <dbReference type="PROSITE" id="PS50217"/>
    </source>
</evidence>
<feature type="compositionally biased region" description="Low complexity" evidence="2">
    <location>
        <begin position="194"/>
        <end position="207"/>
    </location>
</feature>
<feature type="compositionally biased region" description="Polar residues" evidence="2">
    <location>
        <begin position="208"/>
        <end position="217"/>
    </location>
</feature>
<feature type="region of interest" description="Disordered" evidence="2">
    <location>
        <begin position="184"/>
        <end position="219"/>
    </location>
</feature>
<evidence type="ECO:0000256" key="1">
    <source>
        <dbReference type="SAM" id="Coils"/>
    </source>
</evidence>
<dbReference type="VEuPathDB" id="VectorBase:CSON013191"/>
<dbReference type="AlphaFoldDB" id="A0A336M850"/>
<proteinExistence type="predicted"/>
<evidence type="ECO:0000313" key="4">
    <source>
        <dbReference type="EMBL" id="SSX26210.1"/>
    </source>
</evidence>
<name>A0A336M850_CULSO</name>
<dbReference type="PROSITE" id="PS50217">
    <property type="entry name" value="BZIP"/>
    <property type="match status" value="1"/>
</dbReference>
<accession>A0A336M850</accession>
<evidence type="ECO:0000256" key="2">
    <source>
        <dbReference type="SAM" id="MobiDB-lite"/>
    </source>
</evidence>
<dbReference type="InterPro" id="IPR004827">
    <property type="entry name" value="bZIP"/>
</dbReference>
<reference evidence="4" key="1">
    <citation type="submission" date="2018-07" db="EMBL/GenBank/DDBJ databases">
        <authorList>
            <person name="Quirk P.G."/>
            <person name="Krulwich T.A."/>
        </authorList>
    </citation>
    <scope>NUCLEOTIDE SEQUENCE</scope>
</reference>
<dbReference type="EMBL" id="UFQT01000656">
    <property type="protein sequence ID" value="SSX26210.1"/>
    <property type="molecule type" value="Genomic_DNA"/>
</dbReference>
<sequence>MDRGNKMSPKRALEVIQMAAEETSTDSFCGFSDEEERFGQPPAKRLRTFPYENIQSRCSSVISQYSEISEISGKNNNKIDRKPTRRPDPKVNNRNAIMARENRRKHKEHQERLERENALLMKENEELKTKLKTKDRQISSLRNEYKYLKSVIANKTQIVEILRAVQKSRVPLTSSLVNFCSSDPSNTVREMSPAAGSTTSTETATSGYQSPSSASENSDYEMDANVLATDPQWSSEPIFSDIPDANVDVDHFLDDFTNSTTGKTSNTPFVRDEHSYSENIEDPGVCVHISNQKLIIKRIENGSDKIDAKKHPKSIKGKKDLLSRREWILLWSQEIRMMKMED</sequence>
<gene>
    <name evidence="4" type="primary">CSON013191</name>
</gene>
<feature type="domain" description="BZIP" evidence="3">
    <location>
        <begin position="94"/>
        <end position="148"/>
    </location>
</feature>
<protein>
    <submittedName>
        <fullName evidence="4">CSON013191 protein</fullName>
    </submittedName>
</protein>
<dbReference type="GO" id="GO:0003700">
    <property type="term" value="F:DNA-binding transcription factor activity"/>
    <property type="evidence" value="ECO:0007669"/>
    <property type="project" value="InterPro"/>
</dbReference>
<keyword evidence="1" id="KW-0175">Coiled coil</keyword>